<evidence type="ECO:0000313" key="1">
    <source>
        <dbReference type="EMBL" id="VFR81027.1"/>
    </source>
</evidence>
<protein>
    <submittedName>
        <fullName evidence="2">Uncharacterized protein</fullName>
    </submittedName>
</protein>
<sequence length="44" mass="4973">MQSQLAPAEVFTHFPGNGVRLMAMSVSMNDIVLTWRIQGEFYAQ</sequence>
<proteinExistence type="predicted"/>
<name>A0A484UH58_9ZZZZ</name>
<dbReference type="EMBL" id="CAADIN010000014">
    <property type="protein sequence ID" value="VFR86015.1"/>
    <property type="molecule type" value="Genomic_DNA"/>
</dbReference>
<organism evidence="2">
    <name type="scientific">plant metagenome</name>
    <dbReference type="NCBI Taxonomy" id="1297885"/>
    <lineage>
        <taxon>unclassified sequences</taxon>
        <taxon>metagenomes</taxon>
        <taxon>organismal metagenomes</taxon>
    </lineage>
</organism>
<evidence type="ECO:0000313" key="2">
    <source>
        <dbReference type="EMBL" id="VFR86015.1"/>
    </source>
</evidence>
<reference evidence="2" key="1">
    <citation type="submission" date="2019-03" db="EMBL/GenBank/DDBJ databases">
        <authorList>
            <person name="Danneels B."/>
        </authorList>
    </citation>
    <scope>NUCLEOTIDE SEQUENCE</scope>
</reference>
<accession>A0A484UH58</accession>
<dbReference type="EMBL" id="CAADIM010000018">
    <property type="protein sequence ID" value="VFR81027.1"/>
    <property type="molecule type" value="Genomic_DNA"/>
</dbReference>
<dbReference type="AlphaFoldDB" id="A0A484UH58"/>
<gene>
    <name evidence="1" type="ORF">ISE1_2689</name>
    <name evidence="2" type="ORF">ISE2_4439</name>
</gene>